<name>A0A420I805_9PEZI</name>
<dbReference type="GO" id="GO:0047884">
    <property type="term" value="F:FAD diphosphatase activity"/>
    <property type="evidence" value="ECO:0007669"/>
    <property type="project" value="TreeGrafter"/>
</dbReference>
<dbReference type="EMBL" id="MCBQ01011663">
    <property type="protein sequence ID" value="RKF65782.1"/>
    <property type="molecule type" value="Genomic_DNA"/>
</dbReference>
<gene>
    <name evidence="3" type="ORF">GcM3_116010</name>
</gene>
<accession>A0A420I805</accession>
<dbReference type="InterPro" id="IPR056596">
    <property type="entry name" value="FLAD1_M"/>
</dbReference>
<evidence type="ECO:0000313" key="4">
    <source>
        <dbReference type="Proteomes" id="UP000283383"/>
    </source>
</evidence>
<dbReference type="AlphaFoldDB" id="A0A420I805"/>
<sequence>MHLRVSQYISYFPRPFPILAHRSTTRTIAFTTRIMASPVEERNTRTIHTAACLIIGDEVLGGKTLDTNSACMAKFCFRSGMALKRIEVIADDPEEIAEAAKRMSDNYDFVVTSGGIGPTHDDITYQSLAKAFSLPLTLHQETVEKMKKLSKPHPSSTGFNWDVPSPALTAKLRMATLPIDSSRPISSQVIFPCDDLWVPVCCVNGNIHVLPGIPQLFQKLLNGLRPIISPRLEDPDGKGVLRIIIKTPLAESEVASYLADLAARVEEKGVKVGSYPRWSKSNNSVTLVGKDEEFLESLVEEVEKNVKGCRAKDESEDESDKEVAKQG</sequence>
<evidence type="ECO:0000259" key="2">
    <source>
        <dbReference type="SMART" id="SM00852"/>
    </source>
</evidence>
<protein>
    <recommendedName>
        <fullName evidence="2">MoaB/Mog domain-containing protein</fullName>
    </recommendedName>
</protein>
<dbReference type="CDD" id="cd00885">
    <property type="entry name" value="cinA"/>
    <property type="match status" value="1"/>
</dbReference>
<dbReference type="Pfam" id="PF24102">
    <property type="entry name" value="FLAD1_M"/>
    <property type="match status" value="1"/>
</dbReference>
<dbReference type="SMART" id="SM00852">
    <property type="entry name" value="MoCF_biosynth"/>
    <property type="match status" value="1"/>
</dbReference>
<dbReference type="Pfam" id="PF00994">
    <property type="entry name" value="MoCF_biosynth"/>
    <property type="match status" value="1"/>
</dbReference>
<keyword evidence="4" id="KW-1185">Reference proteome</keyword>
<evidence type="ECO:0000313" key="3">
    <source>
        <dbReference type="EMBL" id="RKF65782.1"/>
    </source>
</evidence>
<dbReference type="InterPro" id="IPR001453">
    <property type="entry name" value="MoaB/Mog_dom"/>
</dbReference>
<dbReference type="Proteomes" id="UP000283383">
    <property type="component" value="Unassembled WGS sequence"/>
</dbReference>
<dbReference type="Gene3D" id="3.40.980.10">
    <property type="entry name" value="MoaB/Mog-like domain"/>
    <property type="match status" value="1"/>
</dbReference>
<dbReference type="GO" id="GO:0042726">
    <property type="term" value="P:flavin-containing compound metabolic process"/>
    <property type="evidence" value="ECO:0007669"/>
    <property type="project" value="TreeGrafter"/>
</dbReference>
<comment type="caution">
    <text evidence="3">The sequence shown here is derived from an EMBL/GenBank/DDBJ whole genome shotgun (WGS) entry which is preliminary data.</text>
</comment>
<dbReference type="SUPFAM" id="SSF53218">
    <property type="entry name" value="Molybdenum cofactor biosynthesis proteins"/>
    <property type="match status" value="1"/>
</dbReference>
<dbReference type="InterPro" id="IPR036425">
    <property type="entry name" value="MoaB/Mog-like_dom_sf"/>
</dbReference>
<reference evidence="3 4" key="1">
    <citation type="journal article" date="2018" name="BMC Genomics">
        <title>Comparative genome analyses reveal sequence features reflecting distinct modes of host-adaptation between dicot and monocot powdery mildew.</title>
        <authorList>
            <person name="Wu Y."/>
            <person name="Ma X."/>
            <person name="Pan Z."/>
            <person name="Kale S.D."/>
            <person name="Song Y."/>
            <person name="King H."/>
            <person name="Zhang Q."/>
            <person name="Presley C."/>
            <person name="Deng X."/>
            <person name="Wei C.I."/>
            <person name="Xiao S."/>
        </authorList>
    </citation>
    <scope>NUCLEOTIDE SEQUENCE [LARGE SCALE GENOMIC DNA]</scope>
    <source>
        <strain evidence="3">UMSG3</strain>
    </source>
</reference>
<evidence type="ECO:0000256" key="1">
    <source>
        <dbReference type="SAM" id="MobiDB-lite"/>
    </source>
</evidence>
<organism evidence="3 4">
    <name type="scientific">Golovinomyces cichoracearum</name>
    <dbReference type="NCBI Taxonomy" id="62708"/>
    <lineage>
        <taxon>Eukaryota</taxon>
        <taxon>Fungi</taxon>
        <taxon>Dikarya</taxon>
        <taxon>Ascomycota</taxon>
        <taxon>Pezizomycotina</taxon>
        <taxon>Leotiomycetes</taxon>
        <taxon>Erysiphales</taxon>
        <taxon>Erysiphaceae</taxon>
        <taxon>Golovinomyces</taxon>
    </lineage>
</organism>
<feature type="region of interest" description="Disordered" evidence="1">
    <location>
        <begin position="304"/>
        <end position="327"/>
    </location>
</feature>
<dbReference type="STRING" id="62708.A0A420I805"/>
<dbReference type="PANTHER" id="PTHR47675">
    <property type="entry name" value="MOLYBDOPTERIN BINDING DOMAIN PROTEIN (AFU_ORTHOLOGUE AFUA_5G11210)"/>
    <property type="match status" value="1"/>
</dbReference>
<feature type="compositionally biased region" description="Basic and acidic residues" evidence="1">
    <location>
        <begin position="304"/>
        <end position="313"/>
    </location>
</feature>
<dbReference type="PANTHER" id="PTHR47675:SF1">
    <property type="entry name" value="MOLYBDOPTERIN BINDING DOMAIN PROTEIN (AFU_ORTHOLOGUE AFUA_5G11210)"/>
    <property type="match status" value="1"/>
</dbReference>
<proteinExistence type="predicted"/>
<feature type="domain" description="MoaB/Mog" evidence="2">
    <location>
        <begin position="51"/>
        <end position="231"/>
    </location>
</feature>